<evidence type="ECO:0000313" key="2">
    <source>
        <dbReference type="EMBL" id="EHY87272.1"/>
    </source>
</evidence>
<evidence type="ECO:0000313" key="3">
    <source>
        <dbReference type="Proteomes" id="UP000004705"/>
    </source>
</evidence>
<organism evidence="2 3">
    <name type="scientific">Saccharomonospora azurea NA-128</name>
    <dbReference type="NCBI Taxonomy" id="882081"/>
    <lineage>
        <taxon>Bacteria</taxon>
        <taxon>Bacillati</taxon>
        <taxon>Actinomycetota</taxon>
        <taxon>Actinomycetes</taxon>
        <taxon>Pseudonocardiales</taxon>
        <taxon>Pseudonocardiaceae</taxon>
        <taxon>Saccharomonospora</taxon>
    </lineage>
</organism>
<sequence>MASETSGVSGWWDVYFGEPVAPEGGVNWDAYSHEELYQMLWQDADVADVSTIAAEWAQHRAALVNHAEVLREQKAALLESWQGSGAEEAARRLDVLAHRVEKIAELAHAGEVAAEQAADALAQARAMMPPPPGEASAPMTDAVTNWADLTAFAPPATSTAPTGGITIGDRVDDTSSPADTGVLSSSSQDADEVLTLPAAPSSTSPTTSPSGSTSAADVGTAFGAVGGASFSF</sequence>
<feature type="compositionally biased region" description="Low complexity" evidence="1">
    <location>
        <begin position="197"/>
        <end position="216"/>
    </location>
</feature>
<dbReference type="SUPFAM" id="SSF140459">
    <property type="entry name" value="PE/PPE dimer-like"/>
    <property type="match status" value="1"/>
</dbReference>
<evidence type="ECO:0000256" key="1">
    <source>
        <dbReference type="SAM" id="MobiDB-lite"/>
    </source>
</evidence>
<reference evidence="2 3" key="1">
    <citation type="journal article" date="2012" name="Stand. Genomic Sci.">
        <title>Genome sequence of the soil bacterium Saccharomonospora azurea type strain (NA-128(T)).</title>
        <authorList>
            <person name="Klenk H.P."/>
            <person name="Held B."/>
            <person name="Lucas S."/>
            <person name="Lapidus A."/>
            <person name="Copeland A."/>
            <person name="Hammon N."/>
            <person name="Pitluck S."/>
            <person name="Goodwin L.A."/>
            <person name="Han C."/>
            <person name="Tapia R."/>
            <person name="Brambilla E.M."/>
            <person name="Potter G."/>
            <person name="Land M."/>
            <person name="Ivanova N."/>
            <person name="Rohde M."/>
            <person name="Goker M."/>
            <person name="Detter J.C."/>
            <person name="Kyrpides N.C."/>
            <person name="Woyke T."/>
        </authorList>
    </citation>
    <scope>NUCLEOTIDE SEQUENCE [LARGE SCALE GENOMIC DNA]</scope>
    <source>
        <strain evidence="2 3">NA-128</strain>
    </source>
</reference>
<dbReference type="EMBL" id="CM001466">
    <property type="protein sequence ID" value="EHY87272.1"/>
    <property type="molecule type" value="Genomic_DNA"/>
</dbReference>
<feature type="region of interest" description="Disordered" evidence="1">
    <location>
        <begin position="153"/>
        <end position="219"/>
    </location>
</feature>
<keyword evidence="3" id="KW-1185">Reference proteome</keyword>
<accession>H8G703</accession>
<proteinExistence type="predicted"/>
<name>H8G703_9PSEU</name>
<protein>
    <recommendedName>
        <fullName evidence="4">PPE family protein</fullName>
    </recommendedName>
</protein>
<feature type="compositionally biased region" description="Low complexity" evidence="1">
    <location>
        <begin position="153"/>
        <end position="162"/>
    </location>
</feature>
<dbReference type="HOGENOM" id="CLU_1194188_0_0_11"/>
<feature type="compositionally biased region" description="Polar residues" evidence="1">
    <location>
        <begin position="174"/>
        <end position="188"/>
    </location>
</feature>
<evidence type="ECO:0008006" key="4">
    <source>
        <dbReference type="Google" id="ProtNLM"/>
    </source>
</evidence>
<dbReference type="InterPro" id="IPR038332">
    <property type="entry name" value="PPE_sf"/>
</dbReference>
<dbReference type="AlphaFoldDB" id="H8G703"/>
<gene>
    <name evidence="2" type="ORF">SacazDRAFT_00291</name>
</gene>
<dbReference type="Gene3D" id="1.20.1260.20">
    <property type="entry name" value="PPE superfamily"/>
    <property type="match status" value="1"/>
</dbReference>
<dbReference type="RefSeq" id="WP_005437948.1">
    <property type="nucleotide sequence ID" value="NZ_CM001466.1"/>
</dbReference>
<dbReference type="Proteomes" id="UP000004705">
    <property type="component" value="Chromosome"/>
</dbReference>